<keyword evidence="1" id="KW-0342">GTP-binding</keyword>
<dbReference type="Pfam" id="PF00735">
    <property type="entry name" value="Septin"/>
    <property type="match status" value="1"/>
</dbReference>
<reference evidence="5" key="1">
    <citation type="journal article" date="2020" name="bioRxiv">
        <title>Comparative genomics of Chlamydomonas.</title>
        <authorList>
            <person name="Craig R.J."/>
            <person name="Hasan A.R."/>
            <person name="Ness R.W."/>
            <person name="Keightley P.D."/>
        </authorList>
    </citation>
    <scope>NUCLEOTIDE SEQUENCE</scope>
    <source>
        <strain evidence="5">CCAP 11/173</strain>
    </source>
</reference>
<organism evidence="5 6">
    <name type="scientific">Chlamydomonas schloesseri</name>
    <dbReference type="NCBI Taxonomy" id="2026947"/>
    <lineage>
        <taxon>Eukaryota</taxon>
        <taxon>Viridiplantae</taxon>
        <taxon>Chlorophyta</taxon>
        <taxon>core chlorophytes</taxon>
        <taxon>Chlorophyceae</taxon>
        <taxon>CS clade</taxon>
        <taxon>Chlamydomonadales</taxon>
        <taxon>Chlamydomonadaceae</taxon>
        <taxon>Chlamydomonas</taxon>
    </lineage>
</organism>
<evidence type="ECO:0000256" key="1">
    <source>
        <dbReference type="RuleBase" id="RU004560"/>
    </source>
</evidence>
<feature type="compositionally biased region" description="Low complexity" evidence="2">
    <location>
        <begin position="813"/>
        <end position="823"/>
    </location>
</feature>
<dbReference type="Proteomes" id="UP000613740">
    <property type="component" value="Unassembled WGS sequence"/>
</dbReference>
<feature type="region of interest" description="Disordered" evidence="2">
    <location>
        <begin position="574"/>
        <end position="604"/>
    </location>
</feature>
<comment type="similarity">
    <text evidence="1">Belongs to the TRAFAC class TrmE-Era-EngA-EngB-Septin-like GTPase superfamily. Septin GTPase family.</text>
</comment>
<name>A0A836B4Z4_9CHLO</name>
<keyword evidence="6" id="KW-1185">Reference proteome</keyword>
<evidence type="ECO:0000259" key="4">
    <source>
        <dbReference type="Pfam" id="PF00735"/>
    </source>
</evidence>
<keyword evidence="3" id="KW-0472">Membrane</keyword>
<dbReference type="AlphaFoldDB" id="A0A836B4Z4"/>
<keyword evidence="3" id="KW-1133">Transmembrane helix</keyword>
<evidence type="ECO:0000313" key="6">
    <source>
        <dbReference type="Proteomes" id="UP000613740"/>
    </source>
</evidence>
<accession>A0A836B4Z4</accession>
<comment type="caution">
    <text evidence="5">The sequence shown here is derived from an EMBL/GenBank/DDBJ whole genome shotgun (WGS) entry which is preliminary data.</text>
</comment>
<dbReference type="EMBL" id="JAEHOD010000020">
    <property type="protein sequence ID" value="KAG2447757.1"/>
    <property type="molecule type" value="Genomic_DNA"/>
</dbReference>
<protein>
    <recommendedName>
        <fullName evidence="4">Septin-type G domain-containing protein</fullName>
    </recommendedName>
</protein>
<dbReference type="InterPro" id="IPR027417">
    <property type="entry name" value="P-loop_NTPase"/>
</dbReference>
<proteinExistence type="inferred from homology"/>
<sequence>MAAPESVCAPAAFSLSDRASSDASATSSLGGGELGLAASPALAPGKQLSGGERHVNFNIMVAGQSKVGKSRFIASLADSFGVDEANTRPLRSSSSGLSASGRSATLDRHARELQTHLAPLALPGRQPGRQLHIMLQDTQGHGSENNKAMHLAQLLEHLLHQREVDYLAARASASTAATAAAGKLALPHSLSLCLYFLPPTEVSALDLAYMSALSQEVPLLPVLVPQPDAPEEQGGGPVSPERLAALRRSLVAAMAGYTRDGKSAPIVPLALDPEAVDALLQQQEVEVEEAEWQAQQAARPAAGGNGENGPRTRRRGSASSLSVLVLGDGGACSSTGGGGSLQRPDAALLRRLLDCSVEPVLRSATERFVDFAERYEMYGNDVMFMLSERMEPYGKAIRAAEAADAAAAARRQQEAATAAVKAAELDAKAAAHAVTEAAVINVIVRDATHTITENAVSNVIARDAAHTITEHAVSNVIARDAAHTITENAVSNVIARDAAHTITEQAVTNVIARDAAHTITEQAVTNVIARDAAHTVAHHAVSNVIAAASEQEQTTGAVGAGTGHATKRGHDSLQASAADTDAEDATRHAARPRALTPPPMHSPFTVLATDAAAGTVARSPTPRFAAPPAAADAFAAPPCPPSPEPEHDGEGEAEVERVVSAIEEIVTQLSRSLEASGSDGEHSARVSPRDAPVAAIGVGAPFGAVAEEGEGEGEGDAVMEEAVEEAAAGGAEWEGGALAAEAAVVSQEQGEMFAAAEEGEQLETAAAGPAAPAAAAASGIAKLVTAGSDSLRASIASVRRYWSRSLSMDGAGSTGAAAAAANGHDSDDTGAGGAAAAAAAAAGKGSWPATVRRCVPATATSAAVGVGLVGLAAGTAAVVLMQRSRSAAMTA</sequence>
<keyword evidence="3" id="KW-0812">Transmembrane</keyword>
<dbReference type="InterPro" id="IPR030379">
    <property type="entry name" value="G_SEPTIN_dom"/>
</dbReference>
<dbReference type="OrthoDB" id="552494at2759"/>
<gene>
    <name evidence="5" type="ORF">HYH02_007215</name>
</gene>
<evidence type="ECO:0000313" key="5">
    <source>
        <dbReference type="EMBL" id="KAG2447757.1"/>
    </source>
</evidence>
<feature type="region of interest" description="Disordered" evidence="2">
    <location>
        <begin position="618"/>
        <end position="653"/>
    </location>
</feature>
<feature type="compositionally biased region" description="Basic and acidic residues" evidence="2">
    <location>
        <begin position="644"/>
        <end position="653"/>
    </location>
</feature>
<feature type="compositionally biased region" description="Low complexity" evidence="2">
    <location>
        <begin position="618"/>
        <end position="636"/>
    </location>
</feature>
<feature type="transmembrane region" description="Helical" evidence="3">
    <location>
        <begin position="862"/>
        <end position="881"/>
    </location>
</feature>
<feature type="region of interest" description="Disordered" evidence="2">
    <location>
        <begin position="671"/>
        <end position="692"/>
    </location>
</feature>
<evidence type="ECO:0000256" key="2">
    <source>
        <dbReference type="SAM" id="MobiDB-lite"/>
    </source>
</evidence>
<feature type="region of interest" description="Disordered" evidence="2">
    <location>
        <begin position="813"/>
        <end position="832"/>
    </location>
</feature>
<dbReference type="Gene3D" id="3.40.50.300">
    <property type="entry name" value="P-loop containing nucleotide triphosphate hydrolases"/>
    <property type="match status" value="1"/>
</dbReference>
<keyword evidence="1" id="KW-0547">Nucleotide-binding</keyword>
<feature type="compositionally biased region" description="Basic and acidic residues" evidence="2">
    <location>
        <begin position="679"/>
        <end position="688"/>
    </location>
</feature>
<feature type="compositionally biased region" description="Low complexity" evidence="2">
    <location>
        <begin position="90"/>
        <end position="104"/>
    </location>
</feature>
<feature type="domain" description="Septin-type G" evidence="4">
    <location>
        <begin position="54"/>
        <end position="223"/>
    </location>
</feature>
<dbReference type="GO" id="GO:0005525">
    <property type="term" value="F:GTP binding"/>
    <property type="evidence" value="ECO:0007669"/>
    <property type="project" value="UniProtKB-KW"/>
</dbReference>
<evidence type="ECO:0000256" key="3">
    <source>
        <dbReference type="SAM" id="Phobius"/>
    </source>
</evidence>
<feature type="region of interest" description="Disordered" evidence="2">
    <location>
        <begin position="289"/>
        <end position="318"/>
    </location>
</feature>
<feature type="region of interest" description="Disordered" evidence="2">
    <location>
        <begin position="85"/>
        <end position="105"/>
    </location>
</feature>